<dbReference type="EMBL" id="UETC01000001">
    <property type="protein sequence ID" value="SSA38782.1"/>
    <property type="molecule type" value="Genomic_DNA"/>
</dbReference>
<evidence type="ECO:0000256" key="8">
    <source>
        <dbReference type="ARBA" id="ARBA00022573"/>
    </source>
</evidence>
<dbReference type="EC" id="2.7.8.26" evidence="5 19"/>
<name>A0A2Y9BWB5_9RHOB</name>
<dbReference type="PANTHER" id="PTHR34148">
    <property type="entry name" value="ADENOSYLCOBINAMIDE-GDP RIBAZOLETRANSFERASE"/>
    <property type="match status" value="1"/>
</dbReference>
<comment type="subcellular location">
    <subcellularLocation>
        <location evidence="2 19">Cell membrane</location>
        <topology evidence="2 19">Multi-pass membrane protein</topology>
    </subcellularLocation>
</comment>
<dbReference type="InterPro" id="IPR003805">
    <property type="entry name" value="CobS"/>
</dbReference>
<keyword evidence="13 19" id="KW-0472">Membrane</keyword>
<evidence type="ECO:0000256" key="5">
    <source>
        <dbReference type="ARBA" id="ARBA00013200"/>
    </source>
</evidence>
<dbReference type="Pfam" id="PF02654">
    <property type="entry name" value="CobS"/>
    <property type="match status" value="1"/>
</dbReference>
<evidence type="ECO:0000313" key="20">
    <source>
        <dbReference type="EMBL" id="PWJ22504.1"/>
    </source>
</evidence>
<keyword evidence="8 19" id="KW-0169">Cobalamin biosynthesis</keyword>
<feature type="transmembrane region" description="Helical" evidence="19">
    <location>
        <begin position="174"/>
        <end position="190"/>
    </location>
</feature>
<comment type="catalytic activity">
    <reaction evidence="17 19">
        <text>alpha-ribazole + adenosylcob(III)inamide-GDP = adenosylcob(III)alamin + GMP + H(+)</text>
        <dbReference type="Rhea" id="RHEA:16049"/>
        <dbReference type="ChEBI" id="CHEBI:10329"/>
        <dbReference type="ChEBI" id="CHEBI:15378"/>
        <dbReference type="ChEBI" id="CHEBI:18408"/>
        <dbReference type="ChEBI" id="CHEBI:58115"/>
        <dbReference type="ChEBI" id="CHEBI:60487"/>
        <dbReference type="EC" id="2.7.8.26"/>
    </reaction>
</comment>
<reference evidence="20 22" key="2">
    <citation type="submission" date="2018-03" db="EMBL/GenBank/DDBJ databases">
        <title>Genomic Encyclopedia of Archaeal and Bacterial Type Strains, Phase II (KMG-II): from individual species to whole genera.</title>
        <authorList>
            <person name="Goeker M."/>
        </authorList>
    </citation>
    <scope>NUCLEOTIDE SEQUENCE [LARGE SCALE GENOMIC DNA]</scope>
    <source>
        <strain evidence="20 22">DSM 25227</strain>
    </source>
</reference>
<dbReference type="NCBIfam" id="TIGR00317">
    <property type="entry name" value="cobS"/>
    <property type="match status" value="1"/>
</dbReference>
<evidence type="ECO:0000256" key="6">
    <source>
        <dbReference type="ARBA" id="ARBA00015850"/>
    </source>
</evidence>
<evidence type="ECO:0000256" key="15">
    <source>
        <dbReference type="ARBA" id="ARBA00032605"/>
    </source>
</evidence>
<evidence type="ECO:0000256" key="19">
    <source>
        <dbReference type="HAMAP-Rule" id="MF_00719"/>
    </source>
</evidence>
<evidence type="ECO:0000313" key="23">
    <source>
        <dbReference type="Proteomes" id="UP000251571"/>
    </source>
</evidence>
<organism evidence="21 23">
    <name type="scientific">Jannaschia seohaensis</name>
    <dbReference type="NCBI Taxonomy" id="475081"/>
    <lineage>
        <taxon>Bacteria</taxon>
        <taxon>Pseudomonadati</taxon>
        <taxon>Pseudomonadota</taxon>
        <taxon>Alphaproteobacteria</taxon>
        <taxon>Rhodobacterales</taxon>
        <taxon>Roseobacteraceae</taxon>
        <taxon>Jannaschia</taxon>
    </lineage>
</organism>
<evidence type="ECO:0000313" key="22">
    <source>
        <dbReference type="Proteomes" id="UP000245839"/>
    </source>
</evidence>
<dbReference type="Proteomes" id="UP000251571">
    <property type="component" value="Unassembled WGS sequence"/>
</dbReference>
<dbReference type="UniPathway" id="UPA00148">
    <property type="reaction ID" value="UER00238"/>
</dbReference>
<evidence type="ECO:0000256" key="4">
    <source>
        <dbReference type="ARBA" id="ARBA00010561"/>
    </source>
</evidence>
<evidence type="ECO:0000256" key="3">
    <source>
        <dbReference type="ARBA" id="ARBA00004663"/>
    </source>
</evidence>
<evidence type="ECO:0000256" key="18">
    <source>
        <dbReference type="ARBA" id="ARBA00049504"/>
    </source>
</evidence>
<evidence type="ECO:0000256" key="1">
    <source>
        <dbReference type="ARBA" id="ARBA00001946"/>
    </source>
</evidence>
<keyword evidence="12 19" id="KW-1133">Transmembrane helix</keyword>
<gene>
    <name evidence="19" type="primary">cobS</name>
    <name evidence="20" type="ORF">BCF38_101918</name>
    <name evidence="21" type="ORF">SAMN05421539_101918</name>
</gene>
<dbReference type="OrthoDB" id="9794626at2"/>
<evidence type="ECO:0000256" key="2">
    <source>
        <dbReference type="ARBA" id="ARBA00004651"/>
    </source>
</evidence>
<dbReference type="HAMAP" id="MF_00719">
    <property type="entry name" value="CobS"/>
    <property type="match status" value="1"/>
</dbReference>
<dbReference type="AlphaFoldDB" id="A0A2Y9BWB5"/>
<keyword evidence="10 19" id="KW-0812">Transmembrane</keyword>
<evidence type="ECO:0000256" key="16">
    <source>
        <dbReference type="ARBA" id="ARBA00032853"/>
    </source>
</evidence>
<evidence type="ECO:0000256" key="12">
    <source>
        <dbReference type="ARBA" id="ARBA00022989"/>
    </source>
</evidence>
<evidence type="ECO:0000256" key="10">
    <source>
        <dbReference type="ARBA" id="ARBA00022692"/>
    </source>
</evidence>
<dbReference type="Proteomes" id="UP000245839">
    <property type="component" value="Unassembled WGS sequence"/>
</dbReference>
<dbReference type="PANTHER" id="PTHR34148:SF1">
    <property type="entry name" value="ADENOSYLCOBINAMIDE-GDP RIBAZOLETRANSFERASE"/>
    <property type="match status" value="1"/>
</dbReference>
<comment type="pathway">
    <text evidence="3 19">Cofactor biosynthesis; adenosylcobalamin biosynthesis; adenosylcobalamin from cob(II)yrinate a,c-diamide: step 7/7.</text>
</comment>
<comment type="similarity">
    <text evidence="4 19">Belongs to the CobS family.</text>
</comment>
<keyword evidence="22" id="KW-1185">Reference proteome</keyword>
<dbReference type="EMBL" id="QGDJ01000001">
    <property type="protein sequence ID" value="PWJ22504.1"/>
    <property type="molecule type" value="Genomic_DNA"/>
</dbReference>
<evidence type="ECO:0000256" key="14">
    <source>
        <dbReference type="ARBA" id="ARBA00025228"/>
    </source>
</evidence>
<evidence type="ECO:0000313" key="21">
    <source>
        <dbReference type="EMBL" id="SSA38782.1"/>
    </source>
</evidence>
<accession>A0A2Y9BWB5</accession>
<feature type="transmembrane region" description="Helical" evidence="19">
    <location>
        <begin position="132"/>
        <end position="154"/>
    </location>
</feature>
<reference evidence="21 23" key="1">
    <citation type="submission" date="2016-10" db="EMBL/GenBank/DDBJ databases">
        <authorList>
            <person name="Cai Z."/>
        </authorList>
    </citation>
    <scope>NUCLEOTIDE SEQUENCE [LARGE SCALE GENOMIC DNA]</scope>
    <source>
        <strain evidence="21 23">DSM 25227</strain>
    </source>
</reference>
<dbReference type="GO" id="GO:0009236">
    <property type="term" value="P:cobalamin biosynthetic process"/>
    <property type="evidence" value="ECO:0007669"/>
    <property type="project" value="UniProtKB-UniRule"/>
</dbReference>
<proteinExistence type="inferred from homology"/>
<dbReference type="GO" id="GO:0005886">
    <property type="term" value="C:plasma membrane"/>
    <property type="evidence" value="ECO:0007669"/>
    <property type="project" value="UniProtKB-SubCell"/>
</dbReference>
<evidence type="ECO:0000256" key="13">
    <source>
        <dbReference type="ARBA" id="ARBA00023136"/>
    </source>
</evidence>
<dbReference type="GO" id="GO:0008818">
    <property type="term" value="F:cobalamin 5'-phosphate synthase activity"/>
    <property type="evidence" value="ECO:0007669"/>
    <property type="project" value="UniProtKB-UniRule"/>
</dbReference>
<comment type="cofactor">
    <cofactor evidence="1 19">
        <name>Mg(2+)</name>
        <dbReference type="ChEBI" id="CHEBI:18420"/>
    </cofactor>
</comment>
<keyword evidence="11 19" id="KW-0460">Magnesium</keyword>
<evidence type="ECO:0000256" key="17">
    <source>
        <dbReference type="ARBA" id="ARBA00048623"/>
    </source>
</evidence>
<feature type="transmembrane region" description="Helical" evidence="19">
    <location>
        <begin position="196"/>
        <end position="214"/>
    </location>
</feature>
<comment type="catalytic activity">
    <reaction evidence="18 19">
        <text>alpha-ribazole 5'-phosphate + adenosylcob(III)inamide-GDP = adenosylcob(III)alamin 5'-phosphate + GMP + H(+)</text>
        <dbReference type="Rhea" id="RHEA:23560"/>
        <dbReference type="ChEBI" id="CHEBI:15378"/>
        <dbReference type="ChEBI" id="CHEBI:57918"/>
        <dbReference type="ChEBI" id="CHEBI:58115"/>
        <dbReference type="ChEBI" id="CHEBI:60487"/>
        <dbReference type="ChEBI" id="CHEBI:60493"/>
        <dbReference type="EC" id="2.7.8.26"/>
    </reaction>
</comment>
<dbReference type="RefSeq" id="WP_109563051.1">
    <property type="nucleotide sequence ID" value="NZ_QGDJ01000001.1"/>
</dbReference>
<keyword evidence="7 19" id="KW-1003">Cell membrane</keyword>
<keyword evidence="9 19" id="KW-0808">Transferase</keyword>
<evidence type="ECO:0000256" key="7">
    <source>
        <dbReference type="ARBA" id="ARBA00022475"/>
    </source>
</evidence>
<dbReference type="GO" id="GO:0051073">
    <property type="term" value="F:adenosylcobinamide-GDP ribazoletransferase activity"/>
    <property type="evidence" value="ECO:0007669"/>
    <property type="project" value="UniProtKB-UniRule"/>
</dbReference>
<sequence>MSLRSDLISATMLLTRLPVRGVPTARAADAAWAWPLMGLLVGLPAALAGMAVAAVGLPGGLAAAVTLTLLVMLTGAMHEDGLADCADGFWGGFDRARRLEIMRDSRVGTYGVLALVLSLLARWVVLELALSQGNLIGVCVVAGVVSRASMVGLLRHMPPAREDGLARGAGRPSARCLWIALALALAALATQGGPHGLFGLAMAALAAAGVAALAQAKIGGQTGDVLGAVQQVTEIAVLAALVAR</sequence>
<comment type="function">
    <text evidence="14 19">Joins adenosylcobinamide-GDP and alpha-ribazole to generate adenosylcobalamin (Ado-cobalamin). Also synthesizes adenosylcobalamin 5'-phosphate from adenosylcobinamide-GDP and alpha-ribazole 5'-phosphate.</text>
</comment>
<protein>
    <recommendedName>
        <fullName evidence="6 19">Adenosylcobinamide-GDP ribazoletransferase</fullName>
        <ecNumber evidence="5 19">2.7.8.26</ecNumber>
    </recommendedName>
    <alternativeName>
        <fullName evidence="16 19">Cobalamin synthase</fullName>
    </alternativeName>
    <alternativeName>
        <fullName evidence="15 19">Cobalamin-5'-phosphate synthase</fullName>
    </alternativeName>
</protein>
<evidence type="ECO:0000256" key="9">
    <source>
        <dbReference type="ARBA" id="ARBA00022679"/>
    </source>
</evidence>
<evidence type="ECO:0000256" key="11">
    <source>
        <dbReference type="ARBA" id="ARBA00022842"/>
    </source>
</evidence>
<feature type="transmembrane region" description="Helical" evidence="19">
    <location>
        <begin position="43"/>
        <end position="73"/>
    </location>
</feature>
<feature type="transmembrane region" description="Helical" evidence="19">
    <location>
        <begin position="107"/>
        <end position="126"/>
    </location>
</feature>